<dbReference type="Gene3D" id="3.30.1330.60">
    <property type="entry name" value="OmpA-like domain"/>
    <property type="match status" value="1"/>
</dbReference>
<feature type="signal peptide" evidence="6">
    <location>
        <begin position="1"/>
        <end position="28"/>
    </location>
</feature>
<organism evidence="8 9">
    <name type="scientific">Rhodoferax koreensis</name>
    <dbReference type="NCBI Taxonomy" id="1842727"/>
    <lineage>
        <taxon>Bacteria</taxon>
        <taxon>Pseudomonadati</taxon>
        <taxon>Pseudomonadota</taxon>
        <taxon>Betaproteobacteria</taxon>
        <taxon>Burkholderiales</taxon>
        <taxon>Comamonadaceae</taxon>
        <taxon>Rhodoferax</taxon>
    </lineage>
</organism>
<evidence type="ECO:0000259" key="7">
    <source>
        <dbReference type="PROSITE" id="PS51123"/>
    </source>
</evidence>
<dbReference type="PANTHER" id="PTHR30329:SF21">
    <property type="entry name" value="LIPOPROTEIN YIAD-RELATED"/>
    <property type="match status" value="1"/>
</dbReference>
<dbReference type="STRING" id="1842727.RD110_16590"/>
<dbReference type="InterPro" id="IPR036737">
    <property type="entry name" value="OmpA-like_sf"/>
</dbReference>
<keyword evidence="3" id="KW-0998">Cell outer membrane</keyword>
<dbReference type="AlphaFoldDB" id="A0A1P8JXZ6"/>
<keyword evidence="2 4" id="KW-0472">Membrane</keyword>
<dbReference type="InterPro" id="IPR006665">
    <property type="entry name" value="OmpA-like"/>
</dbReference>
<name>A0A1P8JXZ6_9BURK</name>
<dbReference type="OrthoDB" id="8586796at2"/>
<proteinExistence type="predicted"/>
<dbReference type="InterPro" id="IPR050330">
    <property type="entry name" value="Bact_OuterMem_StrucFunc"/>
</dbReference>
<evidence type="ECO:0000313" key="9">
    <source>
        <dbReference type="Proteomes" id="UP000186609"/>
    </source>
</evidence>
<feature type="region of interest" description="Disordered" evidence="5">
    <location>
        <begin position="184"/>
        <end position="213"/>
    </location>
</feature>
<comment type="subcellular location">
    <subcellularLocation>
        <location evidence="1">Cell outer membrane</location>
    </subcellularLocation>
</comment>
<sequence>MSLRPLCPSSRHALAATLITALLATACATPEVKAPPAPPRSYLVLLENDDGTTGKVIYTGAAGAVELNQSHHAVALKDSAQRYTIDAQQLSRDTDAAVRAQPRPPKSFQLYYDIGDTRINKASAALLAQIQAEVRSRPAPDISVIGHTDTVGSAASNEVLSLRRAEQVSQLLKAATAEAVNVDVTSHGERNPLVPTPDNTPEPRNRRVEVTVR</sequence>
<dbReference type="PROSITE" id="PS51123">
    <property type="entry name" value="OMPA_2"/>
    <property type="match status" value="1"/>
</dbReference>
<feature type="chain" id="PRO_5013134401" description="OmpA-like domain-containing protein" evidence="6">
    <location>
        <begin position="29"/>
        <end position="213"/>
    </location>
</feature>
<dbReference type="CDD" id="cd07185">
    <property type="entry name" value="OmpA_C-like"/>
    <property type="match status" value="1"/>
</dbReference>
<dbReference type="Proteomes" id="UP000186609">
    <property type="component" value="Chromosome"/>
</dbReference>
<reference evidence="8 9" key="1">
    <citation type="submission" date="2017-01" db="EMBL/GenBank/DDBJ databases">
        <authorList>
            <person name="Mah S.A."/>
            <person name="Swanson W.J."/>
            <person name="Moy G.W."/>
            <person name="Vacquier V.D."/>
        </authorList>
    </citation>
    <scope>NUCLEOTIDE SEQUENCE [LARGE SCALE GENOMIC DNA]</scope>
    <source>
        <strain evidence="8 9">DCY110</strain>
    </source>
</reference>
<dbReference type="PROSITE" id="PS51257">
    <property type="entry name" value="PROKAR_LIPOPROTEIN"/>
    <property type="match status" value="1"/>
</dbReference>
<evidence type="ECO:0000256" key="3">
    <source>
        <dbReference type="ARBA" id="ARBA00023237"/>
    </source>
</evidence>
<evidence type="ECO:0000256" key="4">
    <source>
        <dbReference type="PROSITE-ProRule" id="PRU00473"/>
    </source>
</evidence>
<dbReference type="EMBL" id="CP019236">
    <property type="protein sequence ID" value="APW38616.1"/>
    <property type="molecule type" value="Genomic_DNA"/>
</dbReference>
<dbReference type="PRINTS" id="PR01021">
    <property type="entry name" value="OMPADOMAIN"/>
</dbReference>
<feature type="domain" description="OmpA-like" evidence="7">
    <location>
        <begin position="99"/>
        <end position="213"/>
    </location>
</feature>
<evidence type="ECO:0000313" key="8">
    <source>
        <dbReference type="EMBL" id="APW38616.1"/>
    </source>
</evidence>
<keyword evidence="9" id="KW-1185">Reference proteome</keyword>
<dbReference type="SUPFAM" id="SSF103088">
    <property type="entry name" value="OmpA-like"/>
    <property type="match status" value="1"/>
</dbReference>
<evidence type="ECO:0000256" key="5">
    <source>
        <dbReference type="SAM" id="MobiDB-lite"/>
    </source>
</evidence>
<dbReference type="InterPro" id="IPR006664">
    <property type="entry name" value="OMP_bac"/>
</dbReference>
<dbReference type="RefSeq" id="WP_076200495.1">
    <property type="nucleotide sequence ID" value="NZ_CP019236.1"/>
</dbReference>
<gene>
    <name evidence="8" type="ORF">RD110_16590</name>
</gene>
<protein>
    <recommendedName>
        <fullName evidence="7">OmpA-like domain-containing protein</fullName>
    </recommendedName>
</protein>
<evidence type="ECO:0000256" key="2">
    <source>
        <dbReference type="ARBA" id="ARBA00023136"/>
    </source>
</evidence>
<dbReference type="KEGG" id="rhy:RD110_16590"/>
<dbReference type="PANTHER" id="PTHR30329">
    <property type="entry name" value="STATOR ELEMENT OF FLAGELLAR MOTOR COMPLEX"/>
    <property type="match status" value="1"/>
</dbReference>
<dbReference type="GO" id="GO:0009279">
    <property type="term" value="C:cell outer membrane"/>
    <property type="evidence" value="ECO:0007669"/>
    <property type="project" value="UniProtKB-SubCell"/>
</dbReference>
<evidence type="ECO:0000256" key="1">
    <source>
        <dbReference type="ARBA" id="ARBA00004442"/>
    </source>
</evidence>
<accession>A0A1P8JXZ6</accession>
<feature type="compositionally biased region" description="Basic and acidic residues" evidence="5">
    <location>
        <begin position="201"/>
        <end position="213"/>
    </location>
</feature>
<dbReference type="Pfam" id="PF00691">
    <property type="entry name" value="OmpA"/>
    <property type="match status" value="1"/>
</dbReference>
<evidence type="ECO:0000256" key="6">
    <source>
        <dbReference type="SAM" id="SignalP"/>
    </source>
</evidence>
<keyword evidence="6" id="KW-0732">Signal</keyword>